<evidence type="ECO:0000256" key="1">
    <source>
        <dbReference type="SAM" id="MobiDB-lite"/>
    </source>
</evidence>
<feature type="compositionally biased region" description="Basic residues" evidence="1">
    <location>
        <begin position="78"/>
        <end position="91"/>
    </location>
</feature>
<name>X6L7Q9_RETFI</name>
<sequence>EQKKWAKRRHQKSDKNRPQSQCGSEEKTNTTESSSPHVEVYSEKNKRDSTSNYNDNDNDNDNNDNDNNDNRNANNGDKKKRVPKPKDRARKVKYEIVTKGGTKEIFRLWNFYVPTERPFLGEGTYGVVMLRGPFLL</sequence>
<protein>
    <submittedName>
        <fullName evidence="2">Zinc finger protein</fullName>
    </submittedName>
</protein>
<evidence type="ECO:0000313" key="3">
    <source>
        <dbReference type="Proteomes" id="UP000023152"/>
    </source>
</evidence>
<feature type="compositionally biased region" description="Basic and acidic residues" evidence="1">
    <location>
        <begin position="40"/>
        <end position="49"/>
    </location>
</feature>
<accession>X6L7Q9</accession>
<evidence type="ECO:0000313" key="2">
    <source>
        <dbReference type="EMBL" id="ETN97378.1"/>
    </source>
</evidence>
<feature type="non-terminal residue" evidence="2">
    <location>
        <position position="1"/>
    </location>
</feature>
<dbReference type="Proteomes" id="UP000023152">
    <property type="component" value="Unassembled WGS sequence"/>
</dbReference>
<comment type="caution">
    <text evidence="2">The sequence shown here is derived from an EMBL/GenBank/DDBJ whole genome shotgun (WGS) entry which is preliminary data.</text>
</comment>
<feature type="region of interest" description="Disordered" evidence="1">
    <location>
        <begin position="1"/>
        <end position="92"/>
    </location>
</feature>
<keyword evidence="3" id="KW-1185">Reference proteome</keyword>
<dbReference type="AlphaFoldDB" id="X6L7Q9"/>
<gene>
    <name evidence="2" type="ORF">RFI_40151</name>
</gene>
<dbReference type="EMBL" id="ASPP01049902">
    <property type="protein sequence ID" value="ETN97378.1"/>
    <property type="molecule type" value="Genomic_DNA"/>
</dbReference>
<proteinExistence type="predicted"/>
<feature type="compositionally biased region" description="Acidic residues" evidence="1">
    <location>
        <begin position="56"/>
        <end position="67"/>
    </location>
</feature>
<feature type="compositionally biased region" description="Basic residues" evidence="1">
    <location>
        <begin position="1"/>
        <end position="12"/>
    </location>
</feature>
<organism evidence="2 3">
    <name type="scientific">Reticulomyxa filosa</name>
    <dbReference type="NCBI Taxonomy" id="46433"/>
    <lineage>
        <taxon>Eukaryota</taxon>
        <taxon>Sar</taxon>
        <taxon>Rhizaria</taxon>
        <taxon>Retaria</taxon>
        <taxon>Foraminifera</taxon>
        <taxon>Monothalamids</taxon>
        <taxon>Reticulomyxidae</taxon>
        <taxon>Reticulomyxa</taxon>
    </lineage>
</organism>
<reference evidence="2 3" key="1">
    <citation type="journal article" date="2013" name="Curr. Biol.">
        <title>The Genome of the Foraminiferan Reticulomyxa filosa.</title>
        <authorList>
            <person name="Glockner G."/>
            <person name="Hulsmann N."/>
            <person name="Schleicher M."/>
            <person name="Noegel A.A."/>
            <person name="Eichinger L."/>
            <person name="Gallinger C."/>
            <person name="Pawlowski J."/>
            <person name="Sierra R."/>
            <person name="Euteneuer U."/>
            <person name="Pillet L."/>
            <person name="Moustafa A."/>
            <person name="Platzer M."/>
            <person name="Groth M."/>
            <person name="Szafranski K."/>
            <person name="Schliwa M."/>
        </authorList>
    </citation>
    <scope>NUCLEOTIDE SEQUENCE [LARGE SCALE GENOMIC DNA]</scope>
</reference>